<organism evidence="5 6">
    <name type="scientific">Urochloa decumbens</name>
    <dbReference type="NCBI Taxonomy" id="240449"/>
    <lineage>
        <taxon>Eukaryota</taxon>
        <taxon>Viridiplantae</taxon>
        <taxon>Streptophyta</taxon>
        <taxon>Embryophyta</taxon>
        <taxon>Tracheophyta</taxon>
        <taxon>Spermatophyta</taxon>
        <taxon>Magnoliopsida</taxon>
        <taxon>Liliopsida</taxon>
        <taxon>Poales</taxon>
        <taxon>Poaceae</taxon>
        <taxon>PACMAD clade</taxon>
        <taxon>Panicoideae</taxon>
        <taxon>Panicodae</taxon>
        <taxon>Paniceae</taxon>
        <taxon>Melinidinae</taxon>
        <taxon>Urochloa</taxon>
    </lineage>
</organism>
<sequence>MTRRRRGKRGRTSPDPPAKRRRGGPPEVEADDYPESAPALEPAAQHSSSVMVAGLPPGCRVLELKSRLQAYGPIARARVDAVAATGYVTFRSGAAAVAAIAASLDPDGGISIGSKKVLVVQASDVPNNSKGIARAADPAGRSSHDETKNNANDDSAISDSKTAAGMTYKVREIVAYDDLF</sequence>
<dbReference type="Proteomes" id="UP001497457">
    <property type="component" value="Chromosome 17b"/>
</dbReference>
<evidence type="ECO:0000313" key="5">
    <source>
        <dbReference type="EMBL" id="CAL4954242.1"/>
    </source>
</evidence>
<keyword evidence="1" id="KW-0694">RNA-binding</keyword>
<evidence type="ECO:0000256" key="1">
    <source>
        <dbReference type="PROSITE-ProRule" id="PRU00176"/>
    </source>
</evidence>
<dbReference type="Gene3D" id="3.30.70.330">
    <property type="match status" value="1"/>
</dbReference>
<dbReference type="SMART" id="SM00360">
    <property type="entry name" value="RRM"/>
    <property type="match status" value="1"/>
</dbReference>
<dbReference type="PROSITE" id="PS50102">
    <property type="entry name" value="RRM"/>
    <property type="match status" value="1"/>
</dbReference>
<dbReference type="GO" id="GO:0003723">
    <property type="term" value="F:RNA binding"/>
    <property type="evidence" value="ECO:0007669"/>
    <property type="project" value="UniProtKB-UniRule"/>
</dbReference>
<name>A0ABC8Z252_9POAL</name>
<dbReference type="SUPFAM" id="SSF54928">
    <property type="entry name" value="RNA-binding domain, RBD"/>
    <property type="match status" value="1"/>
</dbReference>
<evidence type="ECO:0000313" key="6">
    <source>
        <dbReference type="Proteomes" id="UP001497457"/>
    </source>
</evidence>
<evidence type="ECO:0000256" key="2">
    <source>
        <dbReference type="SAM" id="MobiDB-lite"/>
    </source>
</evidence>
<evidence type="ECO:0000259" key="3">
    <source>
        <dbReference type="PROSITE" id="PS50102"/>
    </source>
</evidence>
<dbReference type="Proteomes" id="UP001497457">
    <property type="component" value="Chromosome 18b"/>
</dbReference>
<gene>
    <name evidence="4" type="ORF">URODEC1_LOCUS36568</name>
    <name evidence="5" type="ORF">URODEC1_LOCUS40689</name>
</gene>
<feature type="compositionally biased region" description="Polar residues" evidence="2">
    <location>
        <begin position="149"/>
        <end position="158"/>
    </location>
</feature>
<dbReference type="EMBL" id="OZ075127">
    <property type="protein sequence ID" value="CAL4947151.1"/>
    <property type="molecule type" value="Genomic_DNA"/>
</dbReference>
<keyword evidence="6" id="KW-1185">Reference proteome</keyword>
<protein>
    <recommendedName>
        <fullName evidence="3">RRM domain-containing protein</fullName>
    </recommendedName>
</protein>
<feature type="region of interest" description="Disordered" evidence="2">
    <location>
        <begin position="129"/>
        <end position="158"/>
    </location>
</feature>
<proteinExistence type="predicted"/>
<dbReference type="EMBL" id="OZ075128">
    <property type="protein sequence ID" value="CAL4954242.1"/>
    <property type="molecule type" value="Genomic_DNA"/>
</dbReference>
<dbReference type="InterPro" id="IPR000504">
    <property type="entry name" value="RRM_dom"/>
</dbReference>
<feature type="compositionally biased region" description="Basic residues" evidence="2">
    <location>
        <begin position="1"/>
        <end position="11"/>
    </location>
</feature>
<dbReference type="InterPro" id="IPR012677">
    <property type="entry name" value="Nucleotide-bd_a/b_plait_sf"/>
</dbReference>
<dbReference type="AlphaFoldDB" id="A0ABC8Z252"/>
<dbReference type="InterPro" id="IPR035979">
    <property type="entry name" value="RBD_domain_sf"/>
</dbReference>
<accession>A0ABC8Z252</accession>
<reference evidence="5 6" key="1">
    <citation type="submission" date="2024-10" db="EMBL/GenBank/DDBJ databases">
        <authorList>
            <person name="Ryan C."/>
        </authorList>
    </citation>
    <scope>NUCLEOTIDE SEQUENCE [LARGE SCALE GENOMIC DNA]</scope>
</reference>
<feature type="domain" description="RRM" evidence="3">
    <location>
        <begin position="48"/>
        <end position="124"/>
    </location>
</feature>
<feature type="region of interest" description="Disordered" evidence="2">
    <location>
        <begin position="1"/>
        <end position="45"/>
    </location>
</feature>
<evidence type="ECO:0000313" key="4">
    <source>
        <dbReference type="EMBL" id="CAL4947151.1"/>
    </source>
</evidence>